<dbReference type="InterPro" id="IPR036249">
    <property type="entry name" value="Thioredoxin-like_sf"/>
</dbReference>
<dbReference type="Gene3D" id="3.40.30.10">
    <property type="entry name" value="Glutaredoxin"/>
    <property type="match status" value="1"/>
</dbReference>
<proteinExistence type="predicted"/>
<organism evidence="1 2">
    <name type="scientific">Siculibacillus lacustris</name>
    <dbReference type="NCBI Taxonomy" id="1549641"/>
    <lineage>
        <taxon>Bacteria</taxon>
        <taxon>Pseudomonadati</taxon>
        <taxon>Pseudomonadota</taxon>
        <taxon>Alphaproteobacteria</taxon>
        <taxon>Hyphomicrobiales</taxon>
        <taxon>Ancalomicrobiaceae</taxon>
        <taxon>Siculibacillus</taxon>
    </lineage>
</organism>
<reference evidence="1 2" key="1">
    <citation type="submission" date="2019-02" db="EMBL/GenBank/DDBJ databases">
        <title>Siculibacillus lacustris gen. nov., sp. nov., a new rosette-forming bacterium isolated from a freshwater crater lake (Lake St. Ana, Romania).</title>
        <authorList>
            <person name="Felfoldi T."/>
            <person name="Marton Z."/>
            <person name="Szabo A."/>
            <person name="Mentes A."/>
            <person name="Boka K."/>
            <person name="Marialigeti K."/>
            <person name="Mathe I."/>
            <person name="Koncz M."/>
            <person name="Schumann P."/>
            <person name="Toth E."/>
        </authorList>
    </citation>
    <scope>NUCLEOTIDE SEQUENCE [LARGE SCALE GENOMIC DNA]</scope>
    <source>
        <strain evidence="1 2">SA-279</strain>
    </source>
</reference>
<comment type="caution">
    <text evidence="1">The sequence shown here is derived from an EMBL/GenBank/DDBJ whole genome shotgun (WGS) entry which is preliminary data.</text>
</comment>
<dbReference type="OrthoDB" id="9800597at2"/>
<evidence type="ECO:0000313" key="1">
    <source>
        <dbReference type="EMBL" id="TBW37583.1"/>
    </source>
</evidence>
<dbReference type="RefSeq" id="WP_131309456.1">
    <property type="nucleotide sequence ID" value="NZ_SJFN01000014.1"/>
</dbReference>
<keyword evidence="2" id="KW-1185">Reference proteome</keyword>
<dbReference type="Proteomes" id="UP000292781">
    <property type="component" value="Unassembled WGS sequence"/>
</dbReference>
<sequence>MQTDIPQVYRHHVFACFQSRPAGHPRGSCGQQGSEPLWKRLGQAIEGLRDPRVAMTATGCLGFCRAGPLMVIYPAGVWYAVRTEADVDEIVASHLGRGEIVERLAIVPQP</sequence>
<accession>A0A4Q9VQJ9</accession>
<evidence type="ECO:0000313" key="2">
    <source>
        <dbReference type="Proteomes" id="UP000292781"/>
    </source>
</evidence>
<name>A0A4Q9VQJ9_9HYPH</name>
<protein>
    <submittedName>
        <fullName evidence="1">(2Fe-2S) ferredoxin domain-containing protein</fullName>
    </submittedName>
</protein>
<gene>
    <name evidence="1" type="ORF">EYW49_10760</name>
</gene>
<dbReference type="AlphaFoldDB" id="A0A4Q9VQJ9"/>
<dbReference type="EMBL" id="SJFN01000014">
    <property type="protein sequence ID" value="TBW37583.1"/>
    <property type="molecule type" value="Genomic_DNA"/>
</dbReference>
<dbReference type="SUPFAM" id="SSF52833">
    <property type="entry name" value="Thioredoxin-like"/>
    <property type="match status" value="1"/>
</dbReference>
<dbReference type="CDD" id="cd02980">
    <property type="entry name" value="TRX_Fd_family"/>
    <property type="match status" value="1"/>
</dbReference>